<feature type="compositionally biased region" description="Basic and acidic residues" evidence="2">
    <location>
        <begin position="83"/>
        <end position="117"/>
    </location>
</feature>
<feature type="compositionally biased region" description="Basic residues" evidence="2">
    <location>
        <begin position="1"/>
        <end position="11"/>
    </location>
</feature>
<feature type="region of interest" description="Disordered" evidence="2">
    <location>
        <begin position="451"/>
        <end position="570"/>
    </location>
</feature>
<evidence type="ECO:0000256" key="1">
    <source>
        <dbReference type="PROSITE-ProRule" id="PRU00489"/>
    </source>
</evidence>
<protein>
    <submittedName>
        <fullName evidence="3">N6-adenosine-methyltransferase 70 kDa subunit,putative</fullName>
    </submittedName>
</protein>
<gene>
    <name evidence="3" type="ORF">BN1204_062110</name>
</gene>
<feature type="compositionally biased region" description="Basic and acidic residues" evidence="2">
    <location>
        <begin position="936"/>
        <end position="949"/>
    </location>
</feature>
<dbReference type="PROSITE" id="PS51143">
    <property type="entry name" value="MT_A70"/>
    <property type="match status" value="1"/>
</dbReference>
<feature type="compositionally biased region" description="Low complexity" evidence="2">
    <location>
        <begin position="521"/>
        <end position="530"/>
    </location>
</feature>
<organism evidence="3">
    <name type="scientific">Neospora caninum (strain Liverpool)</name>
    <dbReference type="NCBI Taxonomy" id="572307"/>
    <lineage>
        <taxon>Eukaryota</taxon>
        <taxon>Sar</taxon>
        <taxon>Alveolata</taxon>
        <taxon>Apicomplexa</taxon>
        <taxon>Conoidasida</taxon>
        <taxon>Coccidia</taxon>
        <taxon>Eucoccidiorida</taxon>
        <taxon>Eimeriorina</taxon>
        <taxon>Sarcocystidae</taxon>
        <taxon>Neospora</taxon>
    </lineage>
</organism>
<feature type="compositionally biased region" description="Pro residues" evidence="2">
    <location>
        <begin position="476"/>
        <end position="490"/>
    </location>
</feature>
<dbReference type="PANTHER" id="PTHR12829:SF2">
    <property type="entry name" value="N6-ADENOSINE-METHYLTRANSFERASE MT-A70-LIKE"/>
    <property type="match status" value="1"/>
</dbReference>
<feature type="compositionally biased region" description="Pro residues" evidence="2">
    <location>
        <begin position="502"/>
        <end position="520"/>
    </location>
</feature>
<feature type="region of interest" description="Disordered" evidence="2">
    <location>
        <begin position="1"/>
        <end position="196"/>
    </location>
</feature>
<feature type="compositionally biased region" description="Low complexity" evidence="2">
    <location>
        <begin position="68"/>
        <end position="82"/>
    </location>
</feature>
<dbReference type="SUPFAM" id="SSF53335">
    <property type="entry name" value="S-adenosyl-L-methionine-dependent methyltransferases"/>
    <property type="match status" value="1"/>
</dbReference>
<dbReference type="GO" id="GO:0032259">
    <property type="term" value="P:methylation"/>
    <property type="evidence" value="ECO:0007669"/>
    <property type="project" value="UniProtKB-KW"/>
</dbReference>
<dbReference type="GO" id="GO:0036396">
    <property type="term" value="C:RNA N6-methyladenosine methyltransferase complex"/>
    <property type="evidence" value="ECO:0007669"/>
    <property type="project" value="TreeGrafter"/>
</dbReference>
<dbReference type="PANTHER" id="PTHR12829">
    <property type="entry name" value="N6-ADENOSINE-METHYLTRANSFERASE"/>
    <property type="match status" value="1"/>
</dbReference>
<comment type="similarity">
    <text evidence="1">Belongs to the MT-A70-like family.</text>
</comment>
<dbReference type="EMBL" id="LN714487">
    <property type="protein sequence ID" value="CEL70528.1"/>
    <property type="molecule type" value="Genomic_DNA"/>
</dbReference>
<dbReference type="InterPro" id="IPR029063">
    <property type="entry name" value="SAM-dependent_MTases_sf"/>
</dbReference>
<accession>A0A0F7UKM8</accession>
<dbReference type="AlphaFoldDB" id="A0A0F7UKM8"/>
<feature type="region of interest" description="Disordered" evidence="2">
    <location>
        <begin position="927"/>
        <end position="957"/>
    </location>
</feature>
<dbReference type="GO" id="GO:0005634">
    <property type="term" value="C:nucleus"/>
    <property type="evidence" value="ECO:0007669"/>
    <property type="project" value="TreeGrafter"/>
</dbReference>
<dbReference type="GO" id="GO:0008168">
    <property type="term" value="F:methyltransferase activity"/>
    <property type="evidence" value="ECO:0007669"/>
    <property type="project" value="UniProtKB-KW"/>
</dbReference>
<sequence length="957" mass="102278">MSSHLRQRFQQRKLGLAGTGLAPSLAGTAPPSGPSTNVVAPPLASLSRSTSGPTVPGVSGQPGPPEAQPSAPGLAAAAARPGAESDRGAWGERGASRRDEQRDDRHGADRWPSEKRPGAAGPAGAVSYGNTPDGRGPLGPSRDVRGRDTEGDREGFYSHAARPASFPRRPFEESSRGPPRGAEFRQPLAGLHDPRRQEEGLALHAPAESAQLVKNASDPPFSGPGALATARAPHGGAGPAHQPQGGDVRGAVETGVSPRAPGRPMAALPPLPQDLPLDHPSLAFSQGAKVPSSMEELLPFILRALLHHPSVSPAIRRPETAPGPETVTCLARSAECHIELNAFAAHLKQASRATGFAAGRVSSLASQRLFRPEAVLRVLQFAAFRAEAADGESGDASAAPVLGALHPFPYPLLALASINSLTVIKTVFPLRICAVLFMLFQQSQQQAVASASPPTAGAAPQHSVETGPRPGAAVEGPPPRAVPAAGPPFSGPQTLPSVSLPPQGPPHAPPPPPPPPPGFARPPFFSGGPPTALGANVGGAPLGTPGGPPPPPPACEGDKKTGPGGDKGADAELQDLEKLLSVPTALKQRDLDSGSELTSLLSAPTARQQMIIHSFKNKGGSALREICTYGSRVECCRARNSFKPCSKVHFRRIILPHTDVSLGDCSYLDTCRHIETCRYVHYEVDDASKNDALKKMRGEMAADPYAIGTISAGAYTEYPAQWIRCDIRTFDFSIFRKLIRVVMADPPWDIHMDLPYGTMTDQEMRSLRVDLIQEEGLLFLWVTGRAMELARECLQLWGYRRVEEILWVKTNQLQRIIRTGRTGHWLNHSKEHCLVAVKGNVPFNRNIDCDVIVSEVRETSRKPDEIYRIIERMAPDSLKVELFGRMHNVRNNWITLGNQLKGVKIEHPLLRDRYNAFAEREGLPLADIPSASGVESENRDASAEEKNEETSAVDGEA</sequence>
<dbReference type="InterPro" id="IPR007757">
    <property type="entry name" value="MT-A70-like"/>
</dbReference>
<reference evidence="3" key="1">
    <citation type="journal article" date="2015" name="PLoS ONE">
        <title>Comprehensive Evaluation of Toxoplasma gondii VEG and Neospora caninum LIV Genomes with Tachyzoite Stage Transcriptome and Proteome Defines Novel Transcript Features.</title>
        <authorList>
            <person name="Ramaprasad A."/>
            <person name="Mourier T."/>
            <person name="Naeem R."/>
            <person name="Malas T.B."/>
            <person name="Moussa E."/>
            <person name="Panigrahi A."/>
            <person name="Vermont S.J."/>
            <person name="Otto T.D."/>
            <person name="Wastling J."/>
            <person name="Pain A."/>
        </authorList>
    </citation>
    <scope>NUCLEOTIDE SEQUENCE</scope>
    <source>
        <strain evidence="3">Liverpool</strain>
    </source>
</reference>
<keyword evidence="3" id="KW-0808">Transferase</keyword>
<feature type="region of interest" description="Disordered" evidence="2">
    <location>
        <begin position="214"/>
        <end position="278"/>
    </location>
</feature>
<feature type="compositionally biased region" description="Basic and acidic residues" evidence="2">
    <location>
        <begin position="142"/>
        <end position="156"/>
    </location>
</feature>
<proteinExistence type="inferred from homology"/>
<name>A0A0F7UKM8_NEOCL</name>
<dbReference type="Pfam" id="PF05063">
    <property type="entry name" value="MT-A70"/>
    <property type="match status" value="1"/>
</dbReference>
<evidence type="ECO:0000256" key="2">
    <source>
        <dbReference type="SAM" id="MobiDB-lite"/>
    </source>
</evidence>
<feature type="compositionally biased region" description="Basic and acidic residues" evidence="2">
    <location>
        <begin position="556"/>
        <end position="570"/>
    </location>
</feature>
<evidence type="ECO:0000313" key="3">
    <source>
        <dbReference type="EMBL" id="CEL70528.1"/>
    </source>
</evidence>
<feature type="compositionally biased region" description="Gly residues" evidence="2">
    <location>
        <begin position="536"/>
        <end position="545"/>
    </location>
</feature>
<feature type="compositionally biased region" description="Low complexity" evidence="2">
    <location>
        <begin position="451"/>
        <end position="460"/>
    </location>
</feature>
<keyword evidence="3" id="KW-0489">Methyltransferase</keyword>